<dbReference type="Gene3D" id="2.60.120.1440">
    <property type="match status" value="1"/>
</dbReference>
<sequence>MAAPDKLPGALPLGAQAMPAAMPTTIPPAVAQAAVRWLLDLEPGDSSTARRKRQQWQSWLDANPLHAQAWQRIAQVDGQLRGVPTAVAVQTLASPALSRRHAVRLAVMLGAGAGGLLALGQSPLGQQAWLSASADLATATGEQQRTVLADGTRLLLNTATAVDLRYSSSERLIVLRAGEIQIESAADPSPDPATGQARPLRVRSSQGLARAIGTRFTVRQYADDTLVQVQEGQVELQLRNDISQTLRLAAGEQGRIATQQLLREATAPAADLAWTQGMLVADDMRLGDFIAELARYRPGRLHCTPEAAALRVSGSYPLADTDKVLAALSRALPVRISSRTRWWVTVEIN</sequence>
<dbReference type="RefSeq" id="WP_182323957.1">
    <property type="nucleotide sequence ID" value="NZ_CP058554.1"/>
</dbReference>
<dbReference type="Pfam" id="PF16220">
    <property type="entry name" value="DUF4880"/>
    <property type="match status" value="1"/>
</dbReference>
<name>A0A7G5EK41_9BURK</name>
<feature type="domain" description="FecR N-terminal" evidence="2">
    <location>
        <begin position="32"/>
        <end position="75"/>
    </location>
</feature>
<organism evidence="3 4">
    <name type="scientific">Comamonas piscis</name>
    <dbReference type="NCBI Taxonomy" id="1562974"/>
    <lineage>
        <taxon>Bacteria</taxon>
        <taxon>Pseudomonadati</taxon>
        <taxon>Pseudomonadota</taxon>
        <taxon>Betaproteobacteria</taxon>
        <taxon>Burkholderiales</taxon>
        <taxon>Comamonadaceae</taxon>
        <taxon>Comamonas</taxon>
    </lineage>
</organism>
<dbReference type="KEGG" id="cpis:HS961_16840"/>
<dbReference type="InterPro" id="IPR012373">
    <property type="entry name" value="Ferrdict_sens_TM"/>
</dbReference>
<dbReference type="GO" id="GO:0016989">
    <property type="term" value="F:sigma factor antagonist activity"/>
    <property type="evidence" value="ECO:0007669"/>
    <property type="project" value="TreeGrafter"/>
</dbReference>
<feature type="domain" description="FecR protein" evidence="1">
    <location>
        <begin position="135"/>
        <end position="235"/>
    </location>
</feature>
<keyword evidence="4" id="KW-1185">Reference proteome</keyword>
<dbReference type="PANTHER" id="PTHR30273:SF2">
    <property type="entry name" value="PROTEIN FECR"/>
    <property type="match status" value="1"/>
</dbReference>
<proteinExistence type="predicted"/>
<dbReference type="Proteomes" id="UP000515240">
    <property type="component" value="Chromosome"/>
</dbReference>
<dbReference type="InterPro" id="IPR006860">
    <property type="entry name" value="FecR"/>
</dbReference>
<dbReference type="PANTHER" id="PTHR30273">
    <property type="entry name" value="PERIPLASMIC SIGNAL SENSOR AND SIGMA FACTOR ACTIVATOR FECR-RELATED"/>
    <property type="match status" value="1"/>
</dbReference>
<evidence type="ECO:0000313" key="3">
    <source>
        <dbReference type="EMBL" id="QMV74366.1"/>
    </source>
</evidence>
<dbReference type="Pfam" id="PF04773">
    <property type="entry name" value="FecR"/>
    <property type="match status" value="1"/>
</dbReference>
<gene>
    <name evidence="3" type="ORF">HS961_16840</name>
</gene>
<dbReference type="InterPro" id="IPR032623">
    <property type="entry name" value="FecR_N"/>
</dbReference>
<dbReference type="EMBL" id="CP058554">
    <property type="protein sequence ID" value="QMV74366.1"/>
    <property type="molecule type" value="Genomic_DNA"/>
</dbReference>
<dbReference type="AlphaFoldDB" id="A0A7G5EK41"/>
<accession>A0A7G5EK41</accession>
<evidence type="ECO:0000259" key="2">
    <source>
        <dbReference type="Pfam" id="PF16220"/>
    </source>
</evidence>
<evidence type="ECO:0000259" key="1">
    <source>
        <dbReference type="Pfam" id="PF04773"/>
    </source>
</evidence>
<reference evidence="3 4" key="1">
    <citation type="journal article" date="2020" name="G3 (Bethesda)">
        <title>CeMbio - The Caenorhabditis elegans Microbiome Resource.</title>
        <authorList>
            <person name="Dirksen P."/>
            <person name="Assie A."/>
            <person name="Zimmermann J."/>
            <person name="Zhang F."/>
            <person name="Tietje A.M."/>
            <person name="Marsh S.A."/>
            <person name="Felix M.A."/>
            <person name="Shapira M."/>
            <person name="Kaleta C."/>
            <person name="Schulenburg H."/>
            <person name="Samuel B."/>
        </authorList>
    </citation>
    <scope>NUCLEOTIDE SEQUENCE [LARGE SCALE GENOMIC DNA]</scope>
    <source>
        <strain evidence="3 4">BIGb0172</strain>
    </source>
</reference>
<dbReference type="PIRSF" id="PIRSF018266">
    <property type="entry name" value="FecR"/>
    <property type="match status" value="1"/>
</dbReference>
<evidence type="ECO:0000313" key="4">
    <source>
        <dbReference type="Proteomes" id="UP000515240"/>
    </source>
</evidence>
<protein>
    <submittedName>
        <fullName evidence="3">FecR domain-containing protein</fullName>
    </submittedName>
</protein>